<accession>A0ABD5RGX5</accession>
<organism evidence="1 2">
    <name type="scientific">Halomarina salina</name>
    <dbReference type="NCBI Taxonomy" id="1872699"/>
    <lineage>
        <taxon>Archaea</taxon>
        <taxon>Methanobacteriati</taxon>
        <taxon>Methanobacteriota</taxon>
        <taxon>Stenosarchaea group</taxon>
        <taxon>Halobacteria</taxon>
        <taxon>Halobacteriales</taxon>
        <taxon>Natronomonadaceae</taxon>
        <taxon>Halomarina</taxon>
    </lineage>
</organism>
<dbReference type="AlphaFoldDB" id="A0ABD5RGX5"/>
<name>A0ABD5RGX5_9EURY</name>
<protein>
    <submittedName>
        <fullName evidence="1">Uncharacterized protein</fullName>
    </submittedName>
</protein>
<dbReference type="Proteomes" id="UP001596099">
    <property type="component" value="Unassembled WGS sequence"/>
</dbReference>
<evidence type="ECO:0000313" key="2">
    <source>
        <dbReference type="Proteomes" id="UP001596099"/>
    </source>
</evidence>
<reference evidence="1 2" key="1">
    <citation type="journal article" date="2019" name="Int. J. Syst. Evol. Microbiol.">
        <title>The Global Catalogue of Microorganisms (GCM) 10K type strain sequencing project: providing services to taxonomists for standard genome sequencing and annotation.</title>
        <authorList>
            <consortium name="The Broad Institute Genomics Platform"/>
            <consortium name="The Broad Institute Genome Sequencing Center for Infectious Disease"/>
            <person name="Wu L."/>
            <person name="Ma J."/>
        </authorList>
    </citation>
    <scope>NUCLEOTIDE SEQUENCE [LARGE SCALE GENOMIC DNA]</scope>
    <source>
        <strain evidence="1 2">CGMCC 1.12543</strain>
    </source>
</reference>
<comment type="caution">
    <text evidence="1">The sequence shown here is derived from an EMBL/GenBank/DDBJ whole genome shotgun (WGS) entry which is preliminary data.</text>
</comment>
<gene>
    <name evidence="1" type="ORF">ACFPYI_00540</name>
</gene>
<dbReference type="RefSeq" id="WP_247418150.1">
    <property type="nucleotide sequence ID" value="NZ_JALLGW010000001.1"/>
</dbReference>
<dbReference type="EMBL" id="JBHSQH010000001">
    <property type="protein sequence ID" value="MFC5969807.1"/>
    <property type="molecule type" value="Genomic_DNA"/>
</dbReference>
<proteinExistence type="predicted"/>
<evidence type="ECO:0000313" key="1">
    <source>
        <dbReference type="EMBL" id="MFC5969807.1"/>
    </source>
</evidence>
<keyword evidence="2" id="KW-1185">Reference proteome</keyword>
<sequence length="62" mass="6899">MDAPHSPPTVTTEAELVEQFNELIESAHRHGVDVEGAWACRDTDAWMDYELLVSAVRPVTFG</sequence>